<keyword evidence="3" id="KW-1185">Reference proteome</keyword>
<proteinExistence type="predicted"/>
<evidence type="ECO:0000313" key="2">
    <source>
        <dbReference type="EMBL" id="MCI4684538.1"/>
    </source>
</evidence>
<protein>
    <submittedName>
        <fullName evidence="2">Outer membrane beta-barrel protein</fullName>
    </submittedName>
</protein>
<dbReference type="InterPro" id="IPR011250">
    <property type="entry name" value="OMP/PagP_B-barrel"/>
</dbReference>
<evidence type="ECO:0000256" key="1">
    <source>
        <dbReference type="SAM" id="SignalP"/>
    </source>
</evidence>
<dbReference type="Proteomes" id="UP001139104">
    <property type="component" value="Unassembled WGS sequence"/>
</dbReference>
<dbReference type="EMBL" id="JAIVFP010000001">
    <property type="protein sequence ID" value="MCI4684538.1"/>
    <property type="molecule type" value="Genomic_DNA"/>
</dbReference>
<reference evidence="2" key="1">
    <citation type="journal article" date="2022" name="ISME J.">
        <title>Identification of active gaseous-alkane degraders at natural gas seeps.</title>
        <authorList>
            <person name="Farhan Ul Haque M."/>
            <person name="Hernandez M."/>
            <person name="Crombie A.T."/>
            <person name="Murrell J.C."/>
        </authorList>
    </citation>
    <scope>NUCLEOTIDE SEQUENCE</scope>
    <source>
        <strain evidence="2">PC2</strain>
    </source>
</reference>
<feature type="signal peptide" evidence="1">
    <location>
        <begin position="1"/>
        <end position="24"/>
    </location>
</feature>
<accession>A0ABS9ZA25</accession>
<sequence length="285" mass="30259">MRKTIHAAAAALMAWSAGGSAARAADLNMPPAYQQEDSPLVELGSGWYLRADATGYDMTYNTDVFGSLTNTNFGATLGVGYQFNSMFRVDLTADYMTPFTKNRSTYYAGTGTGSSIAWSSINPLTPVGGCPVDADTSNPGYVYTVGCSANSWSKVNASAYLMNAYLDLGHWYGVTPYIGAGAGLAYVRTQSNVTFAFSNGQAYGDGNTFCGGSTGLGGVPCYHLGYINNSGPHTTAYNFAYALMAGFSYDISQLLKVDIGYRYLNLGPNLSAQEFRAGIRITPDG</sequence>
<name>A0ABS9ZA25_9HYPH</name>
<dbReference type="RefSeq" id="WP_243068429.1">
    <property type="nucleotide sequence ID" value="NZ_JAIVFK010000001.1"/>
</dbReference>
<dbReference type="SUPFAM" id="SSF56925">
    <property type="entry name" value="OMPA-like"/>
    <property type="match status" value="1"/>
</dbReference>
<keyword evidence="1" id="KW-0732">Signal</keyword>
<evidence type="ECO:0000313" key="3">
    <source>
        <dbReference type="Proteomes" id="UP001139104"/>
    </source>
</evidence>
<organism evidence="2 3">
    <name type="scientific">Candidatus Rhodoblastus alkanivorans</name>
    <dbReference type="NCBI Taxonomy" id="2954117"/>
    <lineage>
        <taxon>Bacteria</taxon>
        <taxon>Pseudomonadati</taxon>
        <taxon>Pseudomonadota</taxon>
        <taxon>Alphaproteobacteria</taxon>
        <taxon>Hyphomicrobiales</taxon>
        <taxon>Rhodoblastaceae</taxon>
        <taxon>Rhodoblastus</taxon>
    </lineage>
</organism>
<gene>
    <name evidence="2" type="ORF">K2U94_17495</name>
</gene>
<comment type="caution">
    <text evidence="2">The sequence shown here is derived from an EMBL/GenBank/DDBJ whole genome shotgun (WGS) entry which is preliminary data.</text>
</comment>
<feature type="chain" id="PRO_5045051478" evidence="1">
    <location>
        <begin position="25"/>
        <end position="285"/>
    </location>
</feature>
<dbReference type="Gene3D" id="2.40.160.20">
    <property type="match status" value="1"/>
</dbReference>